<evidence type="ECO:0000256" key="1">
    <source>
        <dbReference type="SAM" id="MobiDB-lite"/>
    </source>
</evidence>
<dbReference type="Proteomes" id="UP000054662">
    <property type="component" value="Unassembled WGS sequence"/>
</dbReference>
<comment type="caution">
    <text evidence="2">The sequence shown here is derived from an EMBL/GenBank/DDBJ whole genome shotgun (WGS) entry which is preliminary data.</text>
</comment>
<dbReference type="RefSeq" id="WP_058492371.1">
    <property type="nucleotide sequence ID" value="NZ_CBCRUR010000006.1"/>
</dbReference>
<dbReference type="InterPro" id="IPR010352">
    <property type="entry name" value="DUF945"/>
</dbReference>
<gene>
    <name evidence="2" type="ORF">Lwor_0536</name>
</gene>
<dbReference type="EMBL" id="LNZC01000004">
    <property type="protein sequence ID" value="KTD81498.1"/>
    <property type="molecule type" value="Genomic_DNA"/>
</dbReference>
<protein>
    <submittedName>
        <fullName evidence="2">Putative virulence protein</fullName>
    </submittedName>
</protein>
<feature type="compositionally biased region" description="Polar residues" evidence="1">
    <location>
        <begin position="383"/>
        <end position="392"/>
    </location>
</feature>
<dbReference type="OrthoDB" id="5651145at2"/>
<sequence>MKKWTGLLASLLILVLLAYYFMGFLVERTLNKNVEALYKTPLASLTLKNYQRGWFSSCASLVLEMHIPAQQVTDENGNIRNNLPVDLKIQFPLAINHGPFVITDSGMRFGLGYVSTKPQTRYGALLNYSNDMVFKYSLPAIITQGKTGSQDYQFEWLGLRAVLKISPGINKIKGSWNINGFNGEANHVSFKLGKVQHHFELYYKDGLWTGQTRLSIPYFTLSTNNTQVIEIDQFKLKLGSDINDKLLDYNVGLKLKKLWVNNQIYGPGSLKLSIKKLDPSAMANINRLQRTMLENNQHPELNMLALLAELPKLLSRGSEFELSEMYLTVPQGKITGNLKITLPPNDLNDPAQIIKKAYGEGQFKAPAATVKALIAASLANNSPDDLTQSNDAAQGVTARDPVPESPKDAIAVSNTSTTENQVENILKKYINQGLLKVEGDYYIVDIKIENQQLFINKTLFNPEMLNQ</sequence>
<keyword evidence="3" id="KW-1185">Reference proteome</keyword>
<feature type="region of interest" description="Disordered" evidence="1">
    <location>
        <begin position="383"/>
        <end position="409"/>
    </location>
</feature>
<proteinExistence type="predicted"/>
<dbReference type="STRING" id="45076.Lwor_0536"/>
<reference evidence="2 3" key="1">
    <citation type="submission" date="2015-11" db="EMBL/GenBank/DDBJ databases">
        <title>Genomic analysis of 38 Legionella species identifies large and diverse effector repertoires.</title>
        <authorList>
            <person name="Burstein D."/>
            <person name="Amaro F."/>
            <person name="Zusman T."/>
            <person name="Lifshitz Z."/>
            <person name="Cohen O."/>
            <person name="Gilbert J.A."/>
            <person name="Pupko T."/>
            <person name="Shuman H.A."/>
            <person name="Segal G."/>
        </authorList>
    </citation>
    <scope>NUCLEOTIDE SEQUENCE [LARGE SCALE GENOMIC DNA]</scope>
    <source>
        <strain evidence="2 3">ATCC 49508</strain>
    </source>
</reference>
<evidence type="ECO:0000313" key="3">
    <source>
        <dbReference type="Proteomes" id="UP000054662"/>
    </source>
</evidence>
<dbReference type="Pfam" id="PF06097">
    <property type="entry name" value="DUF945"/>
    <property type="match status" value="1"/>
</dbReference>
<organism evidence="2 3">
    <name type="scientific">Legionella worsleiensis</name>
    <dbReference type="NCBI Taxonomy" id="45076"/>
    <lineage>
        <taxon>Bacteria</taxon>
        <taxon>Pseudomonadati</taxon>
        <taxon>Pseudomonadota</taxon>
        <taxon>Gammaproteobacteria</taxon>
        <taxon>Legionellales</taxon>
        <taxon>Legionellaceae</taxon>
        <taxon>Legionella</taxon>
    </lineage>
</organism>
<dbReference type="PATRIC" id="fig|45076.6.peg.591"/>
<evidence type="ECO:0000313" key="2">
    <source>
        <dbReference type="EMBL" id="KTD81498.1"/>
    </source>
</evidence>
<dbReference type="AlphaFoldDB" id="A0A0W1AJE0"/>
<accession>A0A0W1AJE0</accession>
<name>A0A0W1AJE0_9GAMM</name>